<dbReference type="EMBL" id="LAXJ01000012">
    <property type="protein sequence ID" value="KRS12079.1"/>
    <property type="molecule type" value="Genomic_DNA"/>
</dbReference>
<keyword evidence="3" id="KW-1185">Reference proteome</keyword>
<dbReference type="InterPro" id="IPR029063">
    <property type="entry name" value="SAM-dependent_MTases_sf"/>
</dbReference>
<dbReference type="InterPro" id="IPR006342">
    <property type="entry name" value="FkbM_mtfrase"/>
</dbReference>
<dbReference type="OrthoDB" id="4104638at2"/>
<dbReference type="Gene3D" id="3.40.50.150">
    <property type="entry name" value="Vaccinia Virus protein VP39"/>
    <property type="match status" value="1"/>
</dbReference>
<feature type="domain" description="Methyltransferase FkbM" evidence="1">
    <location>
        <begin position="49"/>
        <end position="196"/>
    </location>
</feature>
<sequence>MASFKRWLDRRRNPWKGVFYDAFRTWRRQNGQARLVQYQDLGPGDVVFDVGAYKGEWTDTVLGQQPAAQMHLFEPHPGFAKALEQKFVGRDHVHVHELAIGSTTGTMELSDAGDASSSVADHGRAFEAKTMSVSDFFAHTPVDRIALMKVNIEGGEYDLLPALIESGDITKIDRLQVQFHLFEPDMKAMRDDIRARLEATHHCVWSYPFVWEEWQLRP</sequence>
<gene>
    <name evidence="2" type="ORF">XM53_12565</name>
</gene>
<evidence type="ECO:0000313" key="3">
    <source>
        <dbReference type="Proteomes" id="UP000051295"/>
    </source>
</evidence>
<dbReference type="Proteomes" id="UP000051295">
    <property type="component" value="Unassembled WGS sequence"/>
</dbReference>
<dbReference type="Pfam" id="PF05050">
    <property type="entry name" value="Methyltransf_21"/>
    <property type="match status" value="1"/>
</dbReference>
<dbReference type="InterPro" id="IPR053188">
    <property type="entry name" value="FkbM_Methyltransferase"/>
</dbReference>
<dbReference type="PANTHER" id="PTHR36973:SF4">
    <property type="entry name" value="NODULATION PROTEIN"/>
    <property type="match status" value="1"/>
</dbReference>
<proteinExistence type="predicted"/>
<keyword evidence="2" id="KW-0808">Transferase</keyword>
<accession>A0A0T5NTW6</accession>
<evidence type="ECO:0000313" key="2">
    <source>
        <dbReference type="EMBL" id="KRS12079.1"/>
    </source>
</evidence>
<name>A0A0T5NTW6_9RHOB</name>
<dbReference type="PATRIC" id="fig|1641875.4.peg.307"/>
<dbReference type="NCBIfam" id="TIGR01444">
    <property type="entry name" value="fkbM_fam"/>
    <property type="match status" value="1"/>
</dbReference>
<organism evidence="2 3">
    <name type="scientific">Roseovarius atlanticus</name>
    <dbReference type="NCBI Taxonomy" id="1641875"/>
    <lineage>
        <taxon>Bacteria</taxon>
        <taxon>Pseudomonadati</taxon>
        <taxon>Pseudomonadota</taxon>
        <taxon>Alphaproteobacteria</taxon>
        <taxon>Rhodobacterales</taxon>
        <taxon>Roseobacteraceae</taxon>
        <taxon>Roseovarius</taxon>
    </lineage>
</organism>
<evidence type="ECO:0000259" key="1">
    <source>
        <dbReference type="Pfam" id="PF05050"/>
    </source>
</evidence>
<dbReference type="RefSeq" id="WP_057793839.1">
    <property type="nucleotide sequence ID" value="NZ_LAXJ01000012.1"/>
</dbReference>
<reference evidence="2 3" key="1">
    <citation type="submission" date="2015-04" db="EMBL/GenBank/DDBJ databases">
        <title>The draft genome sequence of Roseovarius sp.R12b.</title>
        <authorList>
            <person name="Li G."/>
            <person name="Lai Q."/>
            <person name="Shao Z."/>
            <person name="Yan P."/>
        </authorList>
    </citation>
    <scope>NUCLEOTIDE SEQUENCE [LARGE SCALE GENOMIC DNA]</scope>
    <source>
        <strain evidence="2 3">R12B</strain>
    </source>
</reference>
<dbReference type="STRING" id="1641875.XM53_12565"/>
<protein>
    <submittedName>
        <fullName evidence="2">FkbM family methyltransferase</fullName>
    </submittedName>
</protein>
<comment type="caution">
    <text evidence="2">The sequence shown here is derived from an EMBL/GenBank/DDBJ whole genome shotgun (WGS) entry which is preliminary data.</text>
</comment>
<dbReference type="PANTHER" id="PTHR36973">
    <property type="entry name" value="SLL1456 PROTEIN-RELATED"/>
    <property type="match status" value="1"/>
</dbReference>
<dbReference type="GO" id="GO:0008171">
    <property type="term" value="F:O-methyltransferase activity"/>
    <property type="evidence" value="ECO:0007669"/>
    <property type="project" value="TreeGrafter"/>
</dbReference>
<dbReference type="GO" id="GO:0032259">
    <property type="term" value="P:methylation"/>
    <property type="evidence" value="ECO:0007669"/>
    <property type="project" value="UniProtKB-KW"/>
</dbReference>
<dbReference type="SUPFAM" id="SSF53335">
    <property type="entry name" value="S-adenosyl-L-methionine-dependent methyltransferases"/>
    <property type="match status" value="1"/>
</dbReference>
<keyword evidence="2" id="KW-0489">Methyltransferase</keyword>
<dbReference type="AlphaFoldDB" id="A0A0T5NTW6"/>